<evidence type="ECO:0000313" key="2">
    <source>
        <dbReference type="Proteomes" id="UP001209570"/>
    </source>
</evidence>
<comment type="caution">
    <text evidence="1">The sequence shown here is derived from an EMBL/GenBank/DDBJ whole genome shotgun (WGS) entry which is preliminary data.</text>
</comment>
<dbReference type="Proteomes" id="UP001209570">
    <property type="component" value="Unassembled WGS sequence"/>
</dbReference>
<name>A0AAD5L578_PYTIN</name>
<dbReference type="AlphaFoldDB" id="A0AAD5L578"/>
<reference evidence="1" key="1">
    <citation type="submission" date="2021-12" db="EMBL/GenBank/DDBJ databases">
        <title>Prjna785345.</title>
        <authorList>
            <person name="Rujirawat T."/>
            <person name="Krajaejun T."/>
        </authorList>
    </citation>
    <scope>NUCLEOTIDE SEQUENCE</scope>
    <source>
        <strain evidence="1">Pi057C3</strain>
    </source>
</reference>
<organism evidence="1 2">
    <name type="scientific">Pythium insidiosum</name>
    <name type="common">Pythiosis disease agent</name>
    <dbReference type="NCBI Taxonomy" id="114742"/>
    <lineage>
        <taxon>Eukaryota</taxon>
        <taxon>Sar</taxon>
        <taxon>Stramenopiles</taxon>
        <taxon>Oomycota</taxon>
        <taxon>Peronosporomycetes</taxon>
        <taxon>Pythiales</taxon>
        <taxon>Pythiaceae</taxon>
        <taxon>Pythium</taxon>
    </lineage>
</organism>
<keyword evidence="2" id="KW-1185">Reference proteome</keyword>
<sequence>MLSRDFPAFLWDIELCVTNLRALPDDLDSIWPTGAYYYLELSELNGVPPVLGRVAPSQLSLAGSGVKSFPFEVFDWDGLEYLGLSRNPIATVVNEPYAEIHDRGSLRYLYLVNTLVDTLPRWIDKLFERTKTQPLGLIAMTGTPLCAFVREMKSGNRSSFPLETRTPTAERSVVMNATSVTDDRLRDRVSCSYSESLFYPLAWEDKWQQLSFEQG</sequence>
<dbReference type="InterPro" id="IPR032675">
    <property type="entry name" value="LRR_dom_sf"/>
</dbReference>
<gene>
    <name evidence="1" type="ORF">P43SY_011320</name>
</gene>
<proteinExistence type="predicted"/>
<dbReference type="EMBL" id="JAKCXM010002845">
    <property type="protein sequence ID" value="KAJ0389940.1"/>
    <property type="molecule type" value="Genomic_DNA"/>
</dbReference>
<dbReference type="Gene3D" id="3.80.10.10">
    <property type="entry name" value="Ribonuclease Inhibitor"/>
    <property type="match status" value="1"/>
</dbReference>
<accession>A0AAD5L578</accession>
<evidence type="ECO:0000313" key="1">
    <source>
        <dbReference type="EMBL" id="KAJ0389940.1"/>
    </source>
</evidence>
<protein>
    <submittedName>
        <fullName evidence="1">Uncharacterized protein</fullName>
    </submittedName>
</protein>